<evidence type="ECO:0000256" key="1">
    <source>
        <dbReference type="SAM" id="MobiDB-lite"/>
    </source>
</evidence>
<dbReference type="InterPro" id="IPR018114">
    <property type="entry name" value="TRYPSIN_HIS"/>
</dbReference>
<dbReference type="InterPro" id="IPR009003">
    <property type="entry name" value="Peptidase_S1_PA"/>
</dbReference>
<dbReference type="OrthoDB" id="3507155at2"/>
<dbReference type="InterPro" id="IPR043504">
    <property type="entry name" value="Peptidase_S1_PA_chymotrypsin"/>
</dbReference>
<dbReference type="PROSITE" id="PS00134">
    <property type="entry name" value="TRYPSIN_HIS"/>
    <property type="match status" value="1"/>
</dbReference>
<accession>A0A5P2B584</accession>
<proteinExistence type="predicted"/>
<dbReference type="Pfam" id="PF13365">
    <property type="entry name" value="Trypsin_2"/>
    <property type="match status" value="1"/>
</dbReference>
<feature type="chain" id="PRO_5024861330" evidence="2">
    <location>
        <begin position="27"/>
        <end position="420"/>
    </location>
</feature>
<feature type="signal peptide" evidence="2">
    <location>
        <begin position="1"/>
        <end position="26"/>
    </location>
</feature>
<evidence type="ECO:0000313" key="4">
    <source>
        <dbReference type="Proteomes" id="UP000323046"/>
    </source>
</evidence>
<dbReference type="SUPFAM" id="SSF50494">
    <property type="entry name" value="Trypsin-like serine proteases"/>
    <property type="match status" value="1"/>
</dbReference>
<keyword evidence="2" id="KW-0732">Signal</keyword>
<feature type="compositionally biased region" description="Basic and acidic residues" evidence="1">
    <location>
        <begin position="97"/>
        <end position="112"/>
    </location>
</feature>
<dbReference type="Gene3D" id="2.40.10.10">
    <property type="entry name" value="Trypsin-like serine proteases"/>
    <property type="match status" value="2"/>
</dbReference>
<protein>
    <submittedName>
        <fullName evidence="3">Uncharacterized protein</fullName>
    </submittedName>
</protein>
<reference evidence="3 4" key="1">
    <citation type="submission" date="2018-05" db="EMBL/GenBank/DDBJ databases">
        <title>Streptomyces venezuelae.</title>
        <authorList>
            <person name="Kim W."/>
            <person name="Lee N."/>
            <person name="Cho B.-K."/>
        </authorList>
    </citation>
    <scope>NUCLEOTIDE SEQUENCE [LARGE SCALE GENOMIC DNA]</scope>
    <source>
        <strain evidence="3 4">ATCC 14583</strain>
    </source>
</reference>
<evidence type="ECO:0000256" key="2">
    <source>
        <dbReference type="SAM" id="SignalP"/>
    </source>
</evidence>
<sequence length="420" mass="44866">MHVRRALGVAAGAAALILLPGLPAYADPGDPTPQGETAEARQPATPPATATPSATAAPPATATPPATVPPTPVPDHGDEDARGFTPADADDYWTPQRMREARPVQEQEEKRFSAPTRMPRSASRPFEGLPIVGTFFWNDGTNTGRFCGGTVVKSPGKNLVMSAGHCFDDQDARKNLTFVPQYDDGKKPHGAFTVKPGRIYVDKRYLAKGPDAAADLDFNFLQLEPRGGKNVEDVVGGAELKINAGYDHSPARLIGYPANQKRPLDCTDKTVRYNSTDPKIPGSFLRIQCDKYSGGASGGPFLVKQGNGWGLIGVIGGWKTGGDKDDISYSSYLDGDAKALYDDAVNNRPPAGRGVLGKAETWKHAEAMAGGYFTEGNPGTWDYSDLIVRWSDGEVTLFRGAGEDADNFDKEIRLTGPNGT</sequence>
<dbReference type="EMBL" id="CP029193">
    <property type="protein sequence ID" value="QES25604.1"/>
    <property type="molecule type" value="Genomic_DNA"/>
</dbReference>
<dbReference type="AlphaFoldDB" id="A0A5P2B584"/>
<feature type="compositionally biased region" description="Low complexity" evidence="1">
    <location>
        <begin position="47"/>
        <end position="65"/>
    </location>
</feature>
<keyword evidence="4" id="KW-1185">Reference proteome</keyword>
<dbReference type="GO" id="GO:0004252">
    <property type="term" value="F:serine-type endopeptidase activity"/>
    <property type="evidence" value="ECO:0007669"/>
    <property type="project" value="InterPro"/>
</dbReference>
<gene>
    <name evidence="3" type="ORF">DEJ47_03275</name>
</gene>
<organism evidence="3 4">
    <name type="scientific">Streptomyces venezuelae</name>
    <dbReference type="NCBI Taxonomy" id="54571"/>
    <lineage>
        <taxon>Bacteria</taxon>
        <taxon>Bacillati</taxon>
        <taxon>Actinomycetota</taxon>
        <taxon>Actinomycetes</taxon>
        <taxon>Kitasatosporales</taxon>
        <taxon>Streptomycetaceae</taxon>
        <taxon>Streptomyces</taxon>
    </lineage>
</organism>
<dbReference type="GO" id="GO:0006508">
    <property type="term" value="P:proteolysis"/>
    <property type="evidence" value="ECO:0007669"/>
    <property type="project" value="InterPro"/>
</dbReference>
<name>A0A5P2B584_STRVZ</name>
<feature type="region of interest" description="Disordered" evidence="1">
    <location>
        <begin position="26"/>
        <end position="125"/>
    </location>
</feature>
<dbReference type="Proteomes" id="UP000323046">
    <property type="component" value="Chromosome"/>
</dbReference>
<evidence type="ECO:0000313" key="3">
    <source>
        <dbReference type="EMBL" id="QES25604.1"/>
    </source>
</evidence>
<dbReference type="RefSeq" id="WP_150164737.1">
    <property type="nucleotide sequence ID" value="NZ_CP029193.1"/>
</dbReference>